<feature type="region of interest" description="Disordered" evidence="1">
    <location>
        <begin position="305"/>
        <end position="351"/>
    </location>
</feature>
<accession>A0A2U8GHH1</accession>
<evidence type="ECO:0000313" key="3">
    <source>
        <dbReference type="EMBL" id="AWI68124.1"/>
    </source>
</evidence>
<dbReference type="GeneID" id="36951584"/>
<dbReference type="EMBL" id="MF276977">
    <property type="protein sequence ID" value="AWI68124.1"/>
    <property type="molecule type" value="Genomic_DNA"/>
</dbReference>
<protein>
    <submittedName>
        <fullName evidence="2">Uncharacterized protein</fullName>
    </submittedName>
</protein>
<feature type="compositionally biased region" description="Low complexity" evidence="1">
    <location>
        <begin position="306"/>
        <end position="318"/>
    </location>
</feature>
<keyword evidence="2" id="KW-0150">Chloroplast</keyword>
<dbReference type="RefSeq" id="YP_009492024.1">
    <property type="nucleotide sequence ID" value="NC_037919.1"/>
</dbReference>
<organism evidence="2">
    <name type="scientific">Pediastrum angulosum</name>
    <dbReference type="NCBI Taxonomy" id="271408"/>
    <lineage>
        <taxon>Eukaryota</taxon>
        <taxon>Viridiplantae</taxon>
        <taxon>Chlorophyta</taxon>
        <taxon>core chlorophytes</taxon>
        <taxon>Chlorophyceae</taxon>
        <taxon>CS clade</taxon>
        <taxon>Sphaeropleales</taxon>
        <taxon>Hydrodictyaceae</taxon>
        <taxon>Pediastrum</taxon>
    </lineage>
</organism>
<geneLocation type="chloroplast" evidence="2"/>
<sequence>MSKRPSQVKIVNPLPNEMKDHLIIHSCNVTTPSKKNHEVLASKVLEPNEPTIPASYGSGPLSFKGSSNADGTIIIAQNSSASSPSYLVRVEGTKAFDKLEKAISKNLSNLSESKISNSQAIFGVEIPNGIDTENLIAHAMESQQSSTQKRMKVSLTAKGTLEIGSKNSTKSVQVGLVRDLSTPPKKCLCILSITKETNPQWLINMQSSNLDLSDIHVLNIRNSAECLNDCNLKDIMLSAMKKEFSLPPKEKINSKKAGALPSKLKFLNSAFNSSFNYLDNPELKDLVKALIESYLEQLKAKGFAMSSSSSTATEQTTSELGIEDSTKATDAQAEESSEDTVKRGRGRGGSK</sequence>
<keyword evidence="2" id="KW-0934">Plastid</keyword>
<reference evidence="2" key="1">
    <citation type="journal article" date="2018" name="Am. J. Bot.">
        <title>Organellar phylogenomics inform systematics in the green algal family Hydrodictyaceae (Chlorophyceae) and provide clues to the complex evolutionary history of plastid genomes in the green algal tree of life.</title>
        <authorList>
            <person name="McManus H.A."/>
            <person name="Fucikova K."/>
            <person name="Lewis P.O."/>
            <person name="Lewis L.A."/>
            <person name="Karol K.G."/>
        </authorList>
    </citation>
    <scope>NUCLEOTIDE SEQUENCE</scope>
</reference>
<dbReference type="RefSeq" id="YP_009491981.1">
    <property type="nucleotide sequence ID" value="NC_037919.1"/>
</dbReference>
<dbReference type="EMBL" id="MF276977">
    <property type="protein sequence ID" value="AWI68123.1"/>
    <property type="molecule type" value="Genomic_DNA"/>
</dbReference>
<dbReference type="GeneID" id="36951606"/>
<dbReference type="AlphaFoldDB" id="A0A2U8GHH1"/>
<gene>
    <name evidence="3" type="primary">rrl</name>
</gene>
<proteinExistence type="predicted"/>
<evidence type="ECO:0000256" key="1">
    <source>
        <dbReference type="SAM" id="MobiDB-lite"/>
    </source>
</evidence>
<name>A0A2U8GHH1_9CHLO</name>
<evidence type="ECO:0000313" key="2">
    <source>
        <dbReference type="EMBL" id="AWI68123.1"/>
    </source>
</evidence>